<organism evidence="2 3">
    <name type="scientific">Joostella atrarenae</name>
    <dbReference type="NCBI Taxonomy" id="679257"/>
    <lineage>
        <taxon>Bacteria</taxon>
        <taxon>Pseudomonadati</taxon>
        <taxon>Bacteroidota</taxon>
        <taxon>Flavobacteriia</taxon>
        <taxon>Flavobacteriales</taxon>
        <taxon>Flavobacteriaceae</taxon>
        <taxon>Joostella</taxon>
    </lineage>
</organism>
<dbReference type="Gene3D" id="3.40.50.720">
    <property type="entry name" value="NAD(P)-binding Rossmann-like Domain"/>
    <property type="match status" value="1"/>
</dbReference>
<dbReference type="SUPFAM" id="SSF51735">
    <property type="entry name" value="NAD(P)-binding Rossmann-fold domains"/>
    <property type="match status" value="1"/>
</dbReference>
<dbReference type="InterPro" id="IPR051783">
    <property type="entry name" value="NAD(P)-dependent_oxidoreduct"/>
</dbReference>
<proteinExistence type="predicted"/>
<reference evidence="2 3" key="1">
    <citation type="submission" date="2021-01" db="EMBL/GenBank/DDBJ databases">
        <title>Genome sequencing of Joostella atrarenae M1-2 (= KCTC 23194).</title>
        <authorList>
            <person name="Zakaria M.R."/>
            <person name="Lam M.Q."/>
            <person name="Chong C.S."/>
        </authorList>
    </citation>
    <scope>NUCLEOTIDE SEQUENCE [LARGE SCALE GENOMIC DNA]</scope>
    <source>
        <strain evidence="2 3">M1-2</strain>
    </source>
</reference>
<gene>
    <name evidence="2" type="ORF">JM658_02000</name>
</gene>
<comment type="caution">
    <text evidence="2">The sequence shown here is derived from an EMBL/GenBank/DDBJ whole genome shotgun (WGS) entry which is preliminary data.</text>
</comment>
<protein>
    <submittedName>
        <fullName evidence="2">NAD-dependent epimerase/dehydratase family protein</fullName>
    </submittedName>
</protein>
<evidence type="ECO:0000313" key="2">
    <source>
        <dbReference type="EMBL" id="MCF8713585.1"/>
    </source>
</evidence>
<dbReference type="InterPro" id="IPR036291">
    <property type="entry name" value="NAD(P)-bd_dom_sf"/>
</dbReference>
<dbReference type="PANTHER" id="PTHR48079">
    <property type="entry name" value="PROTEIN YEEZ"/>
    <property type="match status" value="1"/>
</dbReference>
<accession>A0ABS9IZH4</accession>
<dbReference type="RefSeq" id="WP_236957553.1">
    <property type="nucleotide sequence ID" value="NZ_JAETXX010000001.1"/>
</dbReference>
<name>A0ABS9IZH4_9FLAO</name>
<dbReference type="InterPro" id="IPR001509">
    <property type="entry name" value="Epimerase_deHydtase"/>
</dbReference>
<evidence type="ECO:0000259" key="1">
    <source>
        <dbReference type="Pfam" id="PF01370"/>
    </source>
</evidence>
<evidence type="ECO:0000313" key="3">
    <source>
        <dbReference type="Proteomes" id="UP000829517"/>
    </source>
</evidence>
<dbReference type="Pfam" id="PF01370">
    <property type="entry name" value="Epimerase"/>
    <property type="match status" value="1"/>
</dbReference>
<dbReference type="EMBL" id="JAETXX010000001">
    <property type="protein sequence ID" value="MCF8713585.1"/>
    <property type="molecule type" value="Genomic_DNA"/>
</dbReference>
<dbReference type="Proteomes" id="UP000829517">
    <property type="component" value="Unassembled WGS sequence"/>
</dbReference>
<keyword evidence="3" id="KW-1185">Reference proteome</keyword>
<dbReference type="PANTHER" id="PTHR48079:SF6">
    <property type="entry name" value="NAD(P)-BINDING DOMAIN-CONTAINING PROTEIN-RELATED"/>
    <property type="match status" value="1"/>
</dbReference>
<feature type="domain" description="NAD-dependent epimerase/dehydratase" evidence="1">
    <location>
        <begin position="2"/>
        <end position="227"/>
    </location>
</feature>
<sequence>MILVTGGTGLIGAHLLLKLSQSEENIKAIYRNEAKLSFIKNFFSSEESASLFDKIEWIHADITDIPALETAFKNVTHVYHCAGLISFDPSAYRQLRKTNIEGTANIVNLCIANNIKKLCYLSSIATLGDKVTQGPIDETTYWNPEAENNLYAITKYGAEMEVWRGTQEGLPVIILNPGVVFGEGFKDAPSNAFFKMMKKGISYYPPGSTAFVDVKNVVDALIKGMQTNIINERFIVVGTNTSYKKTLDTIAEALNKKKPSKGLAKWQLSLLWRLDWFVALFPGRNRKLTKNAANSLITNTTYSNTKAKEQLNIEFIPLEDTVNRIISKDSY</sequence>